<evidence type="ECO:0000313" key="6">
    <source>
        <dbReference type="EMBL" id="VEN39691.1"/>
    </source>
</evidence>
<evidence type="ECO:0000256" key="1">
    <source>
        <dbReference type="ARBA" id="ARBA00004141"/>
    </source>
</evidence>
<reference evidence="6 7" key="1">
    <citation type="submission" date="2019-01" db="EMBL/GenBank/DDBJ databases">
        <authorList>
            <person name="Sayadi A."/>
        </authorList>
    </citation>
    <scope>NUCLEOTIDE SEQUENCE [LARGE SCALE GENOMIC DNA]</scope>
</reference>
<keyword evidence="7" id="KW-1185">Reference proteome</keyword>
<dbReference type="OrthoDB" id="10048434at2759"/>
<dbReference type="PANTHER" id="PTHR12489">
    <property type="entry name" value="LIPOMA HMGIC FUSION PARTNER-LIKE PROTEIN"/>
    <property type="match status" value="1"/>
</dbReference>
<evidence type="ECO:0008006" key="8">
    <source>
        <dbReference type="Google" id="ProtNLM"/>
    </source>
</evidence>
<keyword evidence="3 5" id="KW-1133">Transmembrane helix</keyword>
<feature type="transmembrane region" description="Helical" evidence="5">
    <location>
        <begin position="92"/>
        <end position="113"/>
    </location>
</feature>
<accession>A0A653BWP6</accession>
<evidence type="ECO:0000256" key="2">
    <source>
        <dbReference type="ARBA" id="ARBA00022692"/>
    </source>
</evidence>
<dbReference type="InterPro" id="IPR019372">
    <property type="entry name" value="LHFPL"/>
</dbReference>
<dbReference type="GO" id="GO:0016020">
    <property type="term" value="C:membrane"/>
    <property type="evidence" value="ECO:0007669"/>
    <property type="project" value="UniProtKB-SubCell"/>
</dbReference>
<dbReference type="Proteomes" id="UP000410492">
    <property type="component" value="Unassembled WGS sequence"/>
</dbReference>
<organism evidence="6 7">
    <name type="scientific">Callosobruchus maculatus</name>
    <name type="common">Southern cowpea weevil</name>
    <name type="synonym">Pulse bruchid</name>
    <dbReference type="NCBI Taxonomy" id="64391"/>
    <lineage>
        <taxon>Eukaryota</taxon>
        <taxon>Metazoa</taxon>
        <taxon>Ecdysozoa</taxon>
        <taxon>Arthropoda</taxon>
        <taxon>Hexapoda</taxon>
        <taxon>Insecta</taxon>
        <taxon>Pterygota</taxon>
        <taxon>Neoptera</taxon>
        <taxon>Endopterygota</taxon>
        <taxon>Coleoptera</taxon>
        <taxon>Polyphaga</taxon>
        <taxon>Cucujiformia</taxon>
        <taxon>Chrysomeloidea</taxon>
        <taxon>Chrysomelidae</taxon>
        <taxon>Bruchinae</taxon>
        <taxon>Bruchini</taxon>
        <taxon>Callosobruchus</taxon>
    </lineage>
</organism>
<evidence type="ECO:0000313" key="7">
    <source>
        <dbReference type="Proteomes" id="UP000410492"/>
    </source>
</evidence>
<dbReference type="EMBL" id="CAACVG010005860">
    <property type="protein sequence ID" value="VEN39691.1"/>
    <property type="molecule type" value="Genomic_DNA"/>
</dbReference>
<dbReference type="Gene3D" id="1.20.140.150">
    <property type="match status" value="1"/>
</dbReference>
<gene>
    <name evidence="6" type="ORF">CALMAC_LOCUS4125</name>
</gene>
<dbReference type="AlphaFoldDB" id="A0A653BWP6"/>
<keyword evidence="4 5" id="KW-0472">Membrane</keyword>
<dbReference type="PANTHER" id="PTHR12489:SF19">
    <property type="entry name" value="LHFPL TETRASPAN SUBFAMILY MEMBER 2 PROTEIN"/>
    <property type="match status" value="1"/>
</dbReference>
<evidence type="ECO:0000256" key="5">
    <source>
        <dbReference type="SAM" id="Phobius"/>
    </source>
</evidence>
<comment type="subcellular location">
    <subcellularLocation>
        <location evidence="1">Membrane</location>
        <topology evidence="1">Multi-pass membrane protein</topology>
    </subcellularLocation>
</comment>
<feature type="transmembrane region" description="Helical" evidence="5">
    <location>
        <begin position="177"/>
        <end position="196"/>
    </location>
</feature>
<evidence type="ECO:0000256" key="4">
    <source>
        <dbReference type="ARBA" id="ARBA00023136"/>
    </source>
</evidence>
<protein>
    <recommendedName>
        <fullName evidence="8">Lipoma HMGIC fusion partner-like 2 protein</fullName>
    </recommendedName>
</protein>
<sequence length="221" mass="23677">MWYLIVTARSLIWMLLALFSTLLMLSALFSPSWLVASPETVIFGNETVTYTPSLGVYSTCGKPIGLNHPVCTLLAVRGFATDSHIFPDVWKAATVFLALGLSVTAVTVCTGLMSCCFQSIFKKSIFNISGVAQAVAGICYIIGITLFPMAWGGPRVQKVCGRDSTPFYPGDCSIGPGLWMAVASTALTFVCACLSLPADKSTSSDRVQDKIYEGQTLICLT</sequence>
<evidence type="ECO:0000256" key="3">
    <source>
        <dbReference type="ARBA" id="ARBA00022989"/>
    </source>
</evidence>
<proteinExistence type="predicted"/>
<dbReference type="Pfam" id="PF10242">
    <property type="entry name" value="L_HMGIC_fpl"/>
    <property type="match status" value="1"/>
</dbReference>
<name>A0A653BWP6_CALMS</name>
<keyword evidence="2 5" id="KW-0812">Transmembrane</keyword>
<feature type="transmembrane region" description="Helical" evidence="5">
    <location>
        <begin position="125"/>
        <end position="147"/>
    </location>
</feature>